<dbReference type="STRING" id="1218598.LEP1GSC060_3071"/>
<evidence type="ECO:0000313" key="1">
    <source>
        <dbReference type="EMBL" id="EMY77505.1"/>
    </source>
</evidence>
<dbReference type="EMBL" id="AOHC02000037">
    <property type="protein sequence ID" value="EMY77505.1"/>
    <property type="molecule type" value="Genomic_DNA"/>
</dbReference>
<dbReference type="Proteomes" id="UP000012313">
    <property type="component" value="Unassembled WGS sequence"/>
</dbReference>
<organism evidence="1 2">
    <name type="scientific">Leptospira weilii serovar Ranarum str. ICFT</name>
    <dbReference type="NCBI Taxonomy" id="1218598"/>
    <lineage>
        <taxon>Bacteria</taxon>
        <taxon>Pseudomonadati</taxon>
        <taxon>Spirochaetota</taxon>
        <taxon>Spirochaetia</taxon>
        <taxon>Leptospirales</taxon>
        <taxon>Leptospiraceae</taxon>
        <taxon>Leptospira</taxon>
    </lineage>
</organism>
<protein>
    <submittedName>
        <fullName evidence="1">Uncharacterized protein</fullName>
    </submittedName>
</protein>
<accession>N1WEZ2</accession>
<name>N1WEZ2_9LEPT</name>
<proteinExistence type="predicted"/>
<gene>
    <name evidence="1" type="ORF">LEP1GSC060_3071</name>
</gene>
<dbReference type="AlphaFoldDB" id="N1WEZ2"/>
<sequence>MALVYILLEKQIFYYKNLTLCNSNSFFFKPKSIDFYDFLDTFFLKNVIYTGWLTLPIYDIASDSLCFRSFVIRNIHICF</sequence>
<evidence type="ECO:0000313" key="2">
    <source>
        <dbReference type="Proteomes" id="UP000012313"/>
    </source>
</evidence>
<keyword evidence="2" id="KW-1185">Reference proteome</keyword>
<comment type="caution">
    <text evidence="1">The sequence shown here is derived from an EMBL/GenBank/DDBJ whole genome shotgun (WGS) entry which is preliminary data.</text>
</comment>
<reference evidence="1" key="1">
    <citation type="submission" date="2013-03" db="EMBL/GenBank/DDBJ databases">
        <authorList>
            <person name="Harkins D.M."/>
            <person name="Durkin A.S."/>
            <person name="Brinkac L.M."/>
            <person name="Haft D.H."/>
            <person name="Selengut J.D."/>
            <person name="Sanka R."/>
            <person name="DePew J."/>
            <person name="Purushe J."/>
            <person name="Hartskeerl R.A."/>
            <person name="Ahmed A."/>
            <person name="van der Linden H."/>
            <person name="Goris M.G.A."/>
            <person name="Vinetz J.M."/>
            <person name="Sutton G.G."/>
            <person name="Nierman W.C."/>
            <person name="Fouts D.E."/>
        </authorList>
    </citation>
    <scope>NUCLEOTIDE SEQUENCE [LARGE SCALE GENOMIC DNA]</scope>
    <source>
        <strain evidence="1">ICFT</strain>
    </source>
</reference>